<dbReference type="SUPFAM" id="SSF56601">
    <property type="entry name" value="beta-lactamase/transpeptidase-like"/>
    <property type="match status" value="1"/>
</dbReference>
<accession>A0ABX9E971</accession>
<protein>
    <submittedName>
        <fullName evidence="2">Beta-lactamase</fullName>
    </submittedName>
</protein>
<dbReference type="EMBL" id="QLTT01000003">
    <property type="protein sequence ID" value="RAS66701.1"/>
    <property type="molecule type" value="Genomic_DNA"/>
</dbReference>
<name>A0ABX9E971_9PSEU</name>
<dbReference type="Proteomes" id="UP000248714">
    <property type="component" value="Unassembled WGS sequence"/>
</dbReference>
<feature type="domain" description="Beta-lactamase-related" evidence="1">
    <location>
        <begin position="2"/>
        <end position="43"/>
    </location>
</feature>
<dbReference type="InterPro" id="IPR012338">
    <property type="entry name" value="Beta-lactam/transpept-like"/>
</dbReference>
<sequence length="81" mass="8752">MIEKITGRAWERSVEQRILKPLHLNETTFEPAQQAELTRTTAVSPGYGLGLFVEKRPCGATILGHPATFPASPASPAPPLT</sequence>
<gene>
    <name evidence="2" type="ORF">C8D87_10340</name>
</gene>
<proteinExistence type="predicted"/>
<organism evidence="2 3">
    <name type="scientific">Lentzea atacamensis</name>
    <dbReference type="NCBI Taxonomy" id="531938"/>
    <lineage>
        <taxon>Bacteria</taxon>
        <taxon>Bacillati</taxon>
        <taxon>Actinomycetota</taxon>
        <taxon>Actinomycetes</taxon>
        <taxon>Pseudonocardiales</taxon>
        <taxon>Pseudonocardiaceae</taxon>
        <taxon>Lentzea</taxon>
    </lineage>
</organism>
<dbReference type="Pfam" id="PF00144">
    <property type="entry name" value="Beta-lactamase"/>
    <property type="match status" value="1"/>
</dbReference>
<dbReference type="Gene3D" id="3.40.710.10">
    <property type="entry name" value="DD-peptidase/beta-lactamase superfamily"/>
    <property type="match status" value="1"/>
</dbReference>
<comment type="caution">
    <text evidence="2">The sequence shown here is derived from an EMBL/GenBank/DDBJ whole genome shotgun (WGS) entry which is preliminary data.</text>
</comment>
<dbReference type="InterPro" id="IPR001466">
    <property type="entry name" value="Beta-lactam-related"/>
</dbReference>
<evidence type="ECO:0000313" key="3">
    <source>
        <dbReference type="Proteomes" id="UP000248714"/>
    </source>
</evidence>
<evidence type="ECO:0000259" key="1">
    <source>
        <dbReference type="Pfam" id="PF00144"/>
    </source>
</evidence>
<reference evidence="2 3" key="1">
    <citation type="submission" date="2018-06" db="EMBL/GenBank/DDBJ databases">
        <title>Genomic Encyclopedia of Type Strains, Phase IV (KMG-IV): sequencing the most valuable type-strain genomes for metagenomic binning, comparative biology and taxonomic classification.</title>
        <authorList>
            <person name="Goeker M."/>
        </authorList>
    </citation>
    <scope>NUCLEOTIDE SEQUENCE [LARGE SCALE GENOMIC DNA]</scope>
    <source>
        <strain evidence="2 3">DSM 45479</strain>
    </source>
</reference>
<evidence type="ECO:0000313" key="2">
    <source>
        <dbReference type="EMBL" id="RAS66701.1"/>
    </source>
</evidence>
<keyword evidence="3" id="KW-1185">Reference proteome</keyword>